<feature type="region of interest" description="Disordered" evidence="1">
    <location>
        <begin position="94"/>
        <end position="117"/>
    </location>
</feature>
<dbReference type="OrthoDB" id="6077919at2759"/>
<gene>
    <name evidence="2" type="ORF">B0A48_06499</name>
</gene>
<sequence>MTQSKGGVPLSSGPVTKSSKRRKNYPLSWGAAPEKMRMKKRVLCVYDGQRRLWKDDMMLDGEHEVRIPLGSNVGDGRQWVTDLDVQTLRRAEGLHGATEEERGPWLDEEGLERLMSS</sequence>
<protein>
    <submittedName>
        <fullName evidence="2">Uncharacterized protein</fullName>
    </submittedName>
</protein>
<reference evidence="3" key="1">
    <citation type="submission" date="2017-03" db="EMBL/GenBank/DDBJ databases">
        <title>Genomes of endolithic fungi from Antarctica.</title>
        <authorList>
            <person name="Coleine C."/>
            <person name="Masonjones S."/>
            <person name="Stajich J.E."/>
        </authorList>
    </citation>
    <scope>NUCLEOTIDE SEQUENCE [LARGE SCALE GENOMIC DNA]</scope>
    <source>
        <strain evidence="3">CCFEE 5527</strain>
    </source>
</reference>
<accession>A0A1V8TB95</accession>
<proteinExistence type="predicted"/>
<dbReference type="EMBL" id="NAJO01000012">
    <property type="protein sequence ID" value="OQO08629.1"/>
    <property type="molecule type" value="Genomic_DNA"/>
</dbReference>
<dbReference type="InParanoid" id="A0A1V8TB95"/>
<feature type="region of interest" description="Disordered" evidence="1">
    <location>
        <begin position="1"/>
        <end position="30"/>
    </location>
</feature>
<organism evidence="2 3">
    <name type="scientific">Cryoendolithus antarcticus</name>
    <dbReference type="NCBI Taxonomy" id="1507870"/>
    <lineage>
        <taxon>Eukaryota</taxon>
        <taxon>Fungi</taxon>
        <taxon>Dikarya</taxon>
        <taxon>Ascomycota</taxon>
        <taxon>Pezizomycotina</taxon>
        <taxon>Dothideomycetes</taxon>
        <taxon>Dothideomycetidae</taxon>
        <taxon>Cladosporiales</taxon>
        <taxon>Cladosporiaceae</taxon>
        <taxon>Cryoendolithus</taxon>
    </lineage>
</organism>
<evidence type="ECO:0000256" key="1">
    <source>
        <dbReference type="SAM" id="MobiDB-lite"/>
    </source>
</evidence>
<dbReference type="STRING" id="1507870.A0A1V8TB95"/>
<evidence type="ECO:0000313" key="2">
    <source>
        <dbReference type="EMBL" id="OQO08629.1"/>
    </source>
</evidence>
<feature type="compositionally biased region" description="Basic and acidic residues" evidence="1">
    <location>
        <begin position="94"/>
        <end position="105"/>
    </location>
</feature>
<keyword evidence="3" id="KW-1185">Reference proteome</keyword>
<comment type="caution">
    <text evidence="2">The sequence shown here is derived from an EMBL/GenBank/DDBJ whole genome shotgun (WGS) entry which is preliminary data.</text>
</comment>
<name>A0A1V8TB95_9PEZI</name>
<dbReference type="Proteomes" id="UP000192596">
    <property type="component" value="Unassembled WGS sequence"/>
</dbReference>
<dbReference type="AlphaFoldDB" id="A0A1V8TB95"/>
<evidence type="ECO:0000313" key="3">
    <source>
        <dbReference type="Proteomes" id="UP000192596"/>
    </source>
</evidence>